<proteinExistence type="predicted"/>
<organism evidence="2 3">
    <name type="scientific">Didymodactylos carnosus</name>
    <dbReference type="NCBI Taxonomy" id="1234261"/>
    <lineage>
        <taxon>Eukaryota</taxon>
        <taxon>Metazoa</taxon>
        <taxon>Spiralia</taxon>
        <taxon>Gnathifera</taxon>
        <taxon>Rotifera</taxon>
        <taxon>Eurotatoria</taxon>
        <taxon>Bdelloidea</taxon>
        <taxon>Philodinida</taxon>
        <taxon>Philodinidae</taxon>
        <taxon>Didymodactylos</taxon>
    </lineage>
</organism>
<feature type="compositionally biased region" description="Polar residues" evidence="1">
    <location>
        <begin position="141"/>
        <end position="159"/>
    </location>
</feature>
<feature type="region of interest" description="Disordered" evidence="1">
    <location>
        <begin position="130"/>
        <end position="159"/>
    </location>
</feature>
<sequence>MAACNHCLESQMNLVNEVKLSLTKAIALPECDEKHVRLQSLSSIINTMIESCPAPNTSTNQPPNQSGHRVTQSVINNMIKIMYKRGLINDLAKMIHSIELSSPKLVETVNAVLKPMETLSRTINYATSLHVPAPRSHNRHTTSATVNFPPNQQTDSTLAGTVTNSNQEEQGTTAVNQNQRLQSQQINNTQQPSVTNDLSTQIETASRVNTGKDKADL</sequence>
<name>A0A8S2Z5B0_9BILA</name>
<evidence type="ECO:0000313" key="3">
    <source>
        <dbReference type="Proteomes" id="UP000681722"/>
    </source>
</evidence>
<dbReference type="AlphaFoldDB" id="A0A8S2Z5B0"/>
<accession>A0A8S2Z5B0</accession>
<comment type="caution">
    <text evidence="2">The sequence shown here is derived from an EMBL/GenBank/DDBJ whole genome shotgun (WGS) entry which is preliminary data.</text>
</comment>
<dbReference type="OrthoDB" id="8068875at2759"/>
<evidence type="ECO:0000313" key="2">
    <source>
        <dbReference type="EMBL" id="CAF4604205.1"/>
    </source>
</evidence>
<dbReference type="Proteomes" id="UP000681722">
    <property type="component" value="Unassembled WGS sequence"/>
</dbReference>
<reference evidence="2" key="1">
    <citation type="submission" date="2021-02" db="EMBL/GenBank/DDBJ databases">
        <authorList>
            <person name="Nowell W R."/>
        </authorList>
    </citation>
    <scope>NUCLEOTIDE SEQUENCE</scope>
</reference>
<gene>
    <name evidence="2" type="ORF">SRO942_LOCUS48974</name>
</gene>
<dbReference type="EMBL" id="CAJOBC010128567">
    <property type="protein sequence ID" value="CAF4604205.1"/>
    <property type="molecule type" value="Genomic_DNA"/>
</dbReference>
<protein>
    <submittedName>
        <fullName evidence="2">Uncharacterized protein</fullName>
    </submittedName>
</protein>
<evidence type="ECO:0000256" key="1">
    <source>
        <dbReference type="SAM" id="MobiDB-lite"/>
    </source>
</evidence>